<comment type="caution">
    <text evidence="2">The sequence shown here is derived from an EMBL/GenBank/DDBJ whole genome shotgun (WGS) entry which is preliminary data.</text>
</comment>
<dbReference type="EMBL" id="MFFM01000022">
    <property type="protein sequence ID" value="OGF13281.1"/>
    <property type="molecule type" value="Genomic_DNA"/>
</dbReference>
<dbReference type="AlphaFoldDB" id="A0A1F5RGW4"/>
<evidence type="ECO:0000313" key="2">
    <source>
        <dbReference type="EMBL" id="OGF13281.1"/>
    </source>
</evidence>
<feature type="transmembrane region" description="Helical" evidence="1">
    <location>
        <begin position="310"/>
        <end position="327"/>
    </location>
</feature>
<gene>
    <name evidence="2" type="ORF">A2024_04630</name>
</gene>
<keyword evidence="1" id="KW-0812">Transmembrane</keyword>
<evidence type="ECO:0008006" key="4">
    <source>
        <dbReference type="Google" id="ProtNLM"/>
    </source>
</evidence>
<dbReference type="PANTHER" id="PTHR30092">
    <property type="entry name" value="INNER MEMBRANE PROTEIN CRED"/>
    <property type="match status" value="1"/>
</dbReference>
<dbReference type="InterPro" id="IPR010364">
    <property type="entry name" value="Uncharacterised_IM_CreD"/>
</dbReference>
<organism evidence="2 3">
    <name type="scientific">Candidatus Edwardsbacteria bacterium GWF2_54_11</name>
    <dbReference type="NCBI Taxonomy" id="1817851"/>
    <lineage>
        <taxon>Bacteria</taxon>
        <taxon>Candidatus Edwardsiibacteriota</taxon>
    </lineage>
</organism>
<proteinExistence type="predicted"/>
<feature type="transmembrane region" description="Helical" evidence="1">
    <location>
        <begin position="361"/>
        <end position="381"/>
    </location>
</feature>
<dbReference type="Pfam" id="PF06123">
    <property type="entry name" value="CreD"/>
    <property type="match status" value="1"/>
</dbReference>
<feature type="transmembrane region" description="Helical" evidence="1">
    <location>
        <begin position="333"/>
        <end position="354"/>
    </location>
</feature>
<dbReference type="Proteomes" id="UP000177230">
    <property type="component" value="Unassembled WGS sequence"/>
</dbReference>
<reference evidence="2 3" key="1">
    <citation type="journal article" date="2016" name="Nat. Commun.">
        <title>Thousands of microbial genomes shed light on interconnected biogeochemical processes in an aquifer system.</title>
        <authorList>
            <person name="Anantharaman K."/>
            <person name="Brown C.T."/>
            <person name="Hug L.A."/>
            <person name="Sharon I."/>
            <person name="Castelle C.J."/>
            <person name="Probst A.J."/>
            <person name="Thomas B.C."/>
            <person name="Singh A."/>
            <person name="Wilkins M.J."/>
            <person name="Karaoz U."/>
            <person name="Brodie E.L."/>
            <person name="Williams K.H."/>
            <person name="Hubbard S.S."/>
            <person name="Banfield J.F."/>
        </authorList>
    </citation>
    <scope>NUCLEOTIDE SEQUENCE [LARGE SCALE GENOMIC DNA]</scope>
</reference>
<feature type="transmembrane region" description="Helical" evidence="1">
    <location>
        <begin position="281"/>
        <end position="303"/>
    </location>
</feature>
<protein>
    <recommendedName>
        <fullName evidence="4">Cell envelope integrity protein CreD</fullName>
    </recommendedName>
</protein>
<keyword evidence="1" id="KW-1133">Transmembrane helix</keyword>
<evidence type="ECO:0000313" key="3">
    <source>
        <dbReference type="Proteomes" id="UP000177230"/>
    </source>
</evidence>
<sequence>MAKKIAAIVFVFFCTAMAWVILGGVTVDRTNSQDSKLKRAVGQLWGTTQRQSAPLVFYQVRQEQKVVKATEGGRTVTETRTSLSDYYLNLESSDIRADLRLTHRKKGLLWYSTYQVDFDGTYGLINSTSDERQICFQYSFPSRDGIYDDFAISVNGLPEKELVPTDGKICKWIRLKPGQTAQVRVAYHSQGLDQWWYVFGDNISQIRNFKLAMTTDFGRIDFPENAISPTAKHALSNIGGTKKGGGWELIWQYTNLISGIQIGMDMPKKINPGPFVSKISFFAPVSLFLFFFLVFIITALRGIKLHPMHYFFLAASFFAFHLLMAYLADHADIYLAFFISAAVSVFLAVSYMRIVAGARFALVETALAQLVYLVFFSYAFFWEGYTGLAITICCIATLFVVMQFTARIDWDKQFSGK</sequence>
<name>A0A1F5RGW4_9BACT</name>
<feature type="transmembrane region" description="Helical" evidence="1">
    <location>
        <begin position="387"/>
        <end position="406"/>
    </location>
</feature>
<dbReference type="PANTHER" id="PTHR30092:SF0">
    <property type="entry name" value="INNER MEMBRANE PROTEIN CRED"/>
    <property type="match status" value="1"/>
</dbReference>
<keyword evidence="1" id="KW-0472">Membrane</keyword>
<evidence type="ECO:0000256" key="1">
    <source>
        <dbReference type="SAM" id="Phobius"/>
    </source>
</evidence>
<dbReference type="GO" id="GO:0005886">
    <property type="term" value="C:plasma membrane"/>
    <property type="evidence" value="ECO:0007669"/>
    <property type="project" value="TreeGrafter"/>
</dbReference>
<accession>A0A1F5RGW4</accession>